<dbReference type="PANTHER" id="PTHR43691:SF11">
    <property type="entry name" value="FI09636P-RELATED"/>
    <property type="match status" value="1"/>
</dbReference>
<dbReference type="PANTHER" id="PTHR43691">
    <property type="entry name" value="URIDINE PHOSPHORYLASE"/>
    <property type="match status" value="1"/>
</dbReference>
<dbReference type="Proteomes" id="UP000623269">
    <property type="component" value="Unassembled WGS sequence"/>
</dbReference>
<proteinExistence type="predicted"/>
<dbReference type="EC" id="2.4.2.3" evidence="1"/>
<dbReference type="SUPFAM" id="SSF53167">
    <property type="entry name" value="Purine and uridine phosphorylases"/>
    <property type="match status" value="1"/>
</dbReference>
<sequence>MSLIKDEYPILERDTEQLAVIMPNRRNEYSLPEKCVFAFLGDVTDHYALQHECKVIAQFESITKTYPIYSTVYKDEEICFCQAPCGASAATQILDFLIAYGVKYVIACGSCGALENIDENEIIIPNEALRDEGTSYHYIKPSRTIKISDRAINAIKRAADIWKVRYIECKTWTTDGFYRETKDMVEYRREEGCVVVEMECSALAACSEFRGIEFGQILFTADTLFNPEDYDERDWGTSSYDIALLLSLEAVRII</sequence>
<evidence type="ECO:0000259" key="4">
    <source>
        <dbReference type="Pfam" id="PF01048"/>
    </source>
</evidence>
<dbReference type="InterPro" id="IPR035994">
    <property type="entry name" value="Nucleoside_phosphorylase_sf"/>
</dbReference>
<dbReference type="EMBL" id="JAEAGR010000002">
    <property type="protein sequence ID" value="MBH1939748.1"/>
    <property type="molecule type" value="Genomic_DNA"/>
</dbReference>
<dbReference type="GO" id="GO:0005829">
    <property type="term" value="C:cytosol"/>
    <property type="evidence" value="ECO:0007669"/>
    <property type="project" value="TreeGrafter"/>
</dbReference>
<keyword evidence="6" id="KW-1185">Reference proteome</keyword>
<dbReference type="GO" id="GO:0004850">
    <property type="term" value="F:uridine phosphorylase activity"/>
    <property type="evidence" value="ECO:0007669"/>
    <property type="project" value="UniProtKB-EC"/>
</dbReference>
<evidence type="ECO:0000256" key="2">
    <source>
        <dbReference type="ARBA" id="ARBA00021980"/>
    </source>
</evidence>
<comment type="caution">
    <text evidence="5">The sequence shown here is derived from an EMBL/GenBank/DDBJ whole genome shotgun (WGS) entry which is preliminary data.</text>
</comment>
<evidence type="ECO:0000313" key="5">
    <source>
        <dbReference type="EMBL" id="MBH1939748.1"/>
    </source>
</evidence>
<dbReference type="InterPro" id="IPR000845">
    <property type="entry name" value="Nucleoside_phosphorylase_d"/>
</dbReference>
<evidence type="ECO:0000256" key="1">
    <source>
        <dbReference type="ARBA" id="ARBA00011888"/>
    </source>
</evidence>
<evidence type="ECO:0000313" key="6">
    <source>
        <dbReference type="Proteomes" id="UP000623269"/>
    </source>
</evidence>
<dbReference type="GO" id="GO:0006152">
    <property type="term" value="P:purine nucleoside catabolic process"/>
    <property type="evidence" value="ECO:0007669"/>
    <property type="project" value="TreeGrafter"/>
</dbReference>
<accession>A0A8J7H0Q1</accession>
<feature type="domain" description="Nucleoside phosphorylase" evidence="4">
    <location>
        <begin position="50"/>
        <end position="226"/>
    </location>
</feature>
<dbReference type="Gene3D" id="3.40.50.1580">
    <property type="entry name" value="Nucleoside phosphorylase domain"/>
    <property type="match status" value="1"/>
</dbReference>
<organism evidence="5 6">
    <name type="scientific">Mobilitalea sibirica</name>
    <dbReference type="NCBI Taxonomy" id="1462919"/>
    <lineage>
        <taxon>Bacteria</taxon>
        <taxon>Bacillati</taxon>
        <taxon>Bacillota</taxon>
        <taxon>Clostridia</taxon>
        <taxon>Lachnospirales</taxon>
        <taxon>Lachnospiraceae</taxon>
        <taxon>Mobilitalea</taxon>
    </lineage>
</organism>
<name>A0A8J7H0Q1_9FIRM</name>
<evidence type="ECO:0000256" key="3">
    <source>
        <dbReference type="ARBA" id="ARBA00048447"/>
    </source>
</evidence>
<dbReference type="GO" id="GO:0004731">
    <property type="term" value="F:purine-nucleoside phosphorylase activity"/>
    <property type="evidence" value="ECO:0007669"/>
    <property type="project" value="TreeGrafter"/>
</dbReference>
<dbReference type="RefSeq" id="WP_197659980.1">
    <property type="nucleotide sequence ID" value="NZ_JAEAGR010000002.1"/>
</dbReference>
<dbReference type="Pfam" id="PF01048">
    <property type="entry name" value="PNP_UDP_1"/>
    <property type="match status" value="1"/>
</dbReference>
<reference evidence="5" key="1">
    <citation type="submission" date="2020-12" db="EMBL/GenBank/DDBJ databases">
        <title>M. sibirica DSM 26468T genome.</title>
        <authorList>
            <person name="Thieme N."/>
            <person name="Rettenmaier R."/>
            <person name="Zverlov V."/>
            <person name="Liebl W."/>
        </authorList>
    </citation>
    <scope>NUCLEOTIDE SEQUENCE</scope>
    <source>
        <strain evidence="5">DSM 26468</strain>
    </source>
</reference>
<dbReference type="AlphaFoldDB" id="A0A8J7H0Q1"/>
<protein>
    <recommendedName>
        <fullName evidence="2">Uridine phosphorylase</fullName>
        <ecNumber evidence="1">2.4.2.3</ecNumber>
    </recommendedName>
</protein>
<comment type="catalytic activity">
    <reaction evidence="3">
        <text>uridine + phosphate = alpha-D-ribose 1-phosphate + uracil</text>
        <dbReference type="Rhea" id="RHEA:24388"/>
        <dbReference type="ChEBI" id="CHEBI:16704"/>
        <dbReference type="ChEBI" id="CHEBI:17568"/>
        <dbReference type="ChEBI" id="CHEBI:43474"/>
        <dbReference type="ChEBI" id="CHEBI:57720"/>
        <dbReference type="EC" id="2.4.2.3"/>
    </reaction>
</comment>
<gene>
    <name evidence="5" type="ORF">I5677_02425</name>
</gene>
<dbReference type="CDD" id="cd09007">
    <property type="entry name" value="NP-I_spr0068"/>
    <property type="match status" value="1"/>
</dbReference>